<gene>
    <name evidence="2" type="ORF">NQF64_07655</name>
</gene>
<keyword evidence="1" id="KW-1133">Transmembrane helix</keyword>
<protein>
    <recommendedName>
        <fullName evidence="4">NADH:quinone oxidoreductase/Mrp antiporter membrane subunit domain-containing protein</fullName>
    </recommendedName>
</protein>
<feature type="transmembrane region" description="Helical" evidence="1">
    <location>
        <begin position="124"/>
        <end position="141"/>
    </location>
</feature>
<feature type="transmembrane region" description="Helical" evidence="1">
    <location>
        <begin position="68"/>
        <end position="88"/>
    </location>
</feature>
<dbReference type="RefSeq" id="WP_266106977.1">
    <property type="nucleotide sequence ID" value="NZ_JANIDW010000003.1"/>
</dbReference>
<keyword evidence="3" id="KW-1185">Reference proteome</keyword>
<evidence type="ECO:0000313" key="2">
    <source>
        <dbReference type="EMBL" id="MCX5615117.1"/>
    </source>
</evidence>
<reference evidence="2 3" key="1">
    <citation type="submission" date="2022-07" db="EMBL/GenBank/DDBJ databases">
        <title>Bombella genomes.</title>
        <authorList>
            <person name="Harer L."/>
            <person name="Styblova S."/>
            <person name="Ehrmann M."/>
        </authorList>
    </citation>
    <scope>NUCLEOTIDE SEQUENCE [LARGE SCALE GENOMIC DNA]</scope>
    <source>
        <strain evidence="2 3">TMW 2.2558</strain>
    </source>
</reference>
<dbReference type="EMBL" id="JANIDW010000003">
    <property type="protein sequence ID" value="MCX5615117.1"/>
    <property type="molecule type" value="Genomic_DNA"/>
</dbReference>
<organism evidence="2 3">
    <name type="scientific">Bombella saccharophila</name>
    <dbReference type="NCBI Taxonomy" id="2967338"/>
    <lineage>
        <taxon>Bacteria</taxon>
        <taxon>Pseudomonadati</taxon>
        <taxon>Pseudomonadota</taxon>
        <taxon>Alphaproteobacteria</taxon>
        <taxon>Acetobacterales</taxon>
        <taxon>Acetobacteraceae</taxon>
        <taxon>Bombella</taxon>
    </lineage>
</organism>
<feature type="transmembrane region" description="Helical" evidence="1">
    <location>
        <begin position="292"/>
        <end position="313"/>
    </location>
</feature>
<keyword evidence="1" id="KW-0472">Membrane</keyword>
<evidence type="ECO:0008006" key="4">
    <source>
        <dbReference type="Google" id="ProtNLM"/>
    </source>
</evidence>
<feature type="transmembrane region" description="Helical" evidence="1">
    <location>
        <begin position="147"/>
        <end position="164"/>
    </location>
</feature>
<feature type="transmembrane region" description="Helical" evidence="1">
    <location>
        <begin position="415"/>
        <end position="431"/>
    </location>
</feature>
<feature type="transmembrane region" description="Helical" evidence="1">
    <location>
        <begin position="94"/>
        <end position="117"/>
    </location>
</feature>
<feature type="transmembrane region" description="Helical" evidence="1">
    <location>
        <begin position="39"/>
        <end position="61"/>
    </location>
</feature>
<name>A0ABT3W7R3_9PROT</name>
<feature type="transmembrane region" description="Helical" evidence="1">
    <location>
        <begin position="217"/>
        <end position="242"/>
    </location>
</feature>
<comment type="caution">
    <text evidence="2">The sequence shown here is derived from an EMBL/GenBank/DDBJ whole genome shotgun (WGS) entry which is preliminary data.</text>
</comment>
<accession>A0ABT3W7R3</accession>
<evidence type="ECO:0000313" key="3">
    <source>
        <dbReference type="Proteomes" id="UP001165648"/>
    </source>
</evidence>
<dbReference type="Proteomes" id="UP001165648">
    <property type="component" value="Unassembled WGS sequence"/>
</dbReference>
<feature type="transmembrane region" description="Helical" evidence="1">
    <location>
        <begin position="333"/>
        <end position="351"/>
    </location>
</feature>
<proteinExistence type="predicted"/>
<keyword evidence="1" id="KW-0812">Transmembrane</keyword>
<feature type="transmembrane region" description="Helical" evidence="1">
    <location>
        <begin position="254"/>
        <end position="271"/>
    </location>
</feature>
<evidence type="ECO:0000256" key="1">
    <source>
        <dbReference type="SAM" id="Phobius"/>
    </source>
</evidence>
<sequence>MPFHDPFLLCLLALLALLLCGDGAVRVFVRGLWRSVPVVTWRQGGCHMAGFLMAFAALGLVGHAGAAACLVALALLFFGGGAAFRPIWGVPALLGYGLSPTGLGGLGLMALCLWAAGQAQMSRVGQVVAIVLLIGLGHGGASAHPLLWLGGSVALVAIGLLVELGRDWEVLLRSCRLLRPLMLLGLMEISRQQGLSIGVETAFCALLLDVTCQTIAAIWPFAVCLSIPAPPLPGFVVGWMGLHTALGLSGGTEGWAVIGCILAIMVMGLSLGDGMVSLREAASIQPCKRVEWGIGLIIAALLPSLCGFVTQWMPGAAGHRGAWFYRLPGGDGSMIALPLFWLVVFVVWWGLSRGRVKTWQSRIRMDVLAVGMQATPLRLRPIRRLLVRGQQQLRLLHSGGAAFLSALPLRDPGAAFWLVFLGGVLVVLGLTQ</sequence>